<sequence>MCNLTIILLSLNLIFTSAFDKHQYIGLWQIQDNINDVIQVTFEETSDPSTPPDNILVEEMPLLHPHLNVYSDDLYGTYSDDLYVTYSDSDDLDDTHFNPDALNDTYFNFDDVNHSDINSDDLNDTHFNSDDLNETFFNFDDFDETYFNYLDSIYDNPAQKIENEDEKEDNLATNNILEPENDDLKEYGTFKILILENPTIKVVVELKKSDTNLKI</sequence>
<evidence type="ECO:0000256" key="1">
    <source>
        <dbReference type="SAM" id="SignalP"/>
    </source>
</evidence>
<feature type="signal peptide" evidence="1">
    <location>
        <begin position="1"/>
        <end position="18"/>
    </location>
</feature>
<accession>A0A1B6D8A9</accession>
<protein>
    <submittedName>
        <fullName evidence="2">Uncharacterized protein</fullName>
    </submittedName>
</protein>
<feature type="chain" id="PRO_5008581046" evidence="1">
    <location>
        <begin position="19"/>
        <end position="215"/>
    </location>
</feature>
<name>A0A1B6D8A9_9HEMI</name>
<gene>
    <name evidence="2" type="ORF">g.11107</name>
</gene>
<organism evidence="2">
    <name type="scientific">Clastoptera arizonana</name>
    <name type="common">Arizona spittle bug</name>
    <dbReference type="NCBI Taxonomy" id="38151"/>
    <lineage>
        <taxon>Eukaryota</taxon>
        <taxon>Metazoa</taxon>
        <taxon>Ecdysozoa</taxon>
        <taxon>Arthropoda</taxon>
        <taxon>Hexapoda</taxon>
        <taxon>Insecta</taxon>
        <taxon>Pterygota</taxon>
        <taxon>Neoptera</taxon>
        <taxon>Paraneoptera</taxon>
        <taxon>Hemiptera</taxon>
        <taxon>Auchenorrhyncha</taxon>
        <taxon>Cercopoidea</taxon>
        <taxon>Clastopteridae</taxon>
        <taxon>Clastoptera</taxon>
    </lineage>
</organism>
<reference evidence="2" key="1">
    <citation type="submission" date="2015-12" db="EMBL/GenBank/DDBJ databases">
        <title>De novo transcriptome assembly of four potential Pierce s Disease insect vectors from Arizona vineyards.</title>
        <authorList>
            <person name="Tassone E.E."/>
        </authorList>
    </citation>
    <scope>NUCLEOTIDE SEQUENCE</scope>
</reference>
<dbReference type="EMBL" id="GEDC01015370">
    <property type="protein sequence ID" value="JAS21928.1"/>
    <property type="molecule type" value="Transcribed_RNA"/>
</dbReference>
<proteinExistence type="predicted"/>
<evidence type="ECO:0000313" key="2">
    <source>
        <dbReference type="EMBL" id="JAS21928.1"/>
    </source>
</evidence>
<keyword evidence="1" id="KW-0732">Signal</keyword>
<dbReference type="AlphaFoldDB" id="A0A1B6D8A9"/>